<dbReference type="AlphaFoldDB" id="A0A8H3B6F7"/>
<name>A0A8H3B6F7_9AGAM</name>
<feature type="region of interest" description="Disordered" evidence="1">
    <location>
        <begin position="74"/>
        <end position="133"/>
    </location>
</feature>
<evidence type="ECO:0000313" key="4">
    <source>
        <dbReference type="Proteomes" id="UP000663843"/>
    </source>
</evidence>
<comment type="caution">
    <text evidence="3">The sequence shown here is derived from an EMBL/GenBank/DDBJ whole genome shotgun (WGS) entry which is preliminary data.</text>
</comment>
<feature type="region of interest" description="Disordered" evidence="1">
    <location>
        <begin position="462"/>
        <end position="488"/>
    </location>
</feature>
<feature type="region of interest" description="Disordered" evidence="1">
    <location>
        <begin position="289"/>
        <end position="390"/>
    </location>
</feature>
<evidence type="ECO:0000313" key="3">
    <source>
        <dbReference type="EMBL" id="CAE6448471.1"/>
    </source>
</evidence>
<evidence type="ECO:0000259" key="2">
    <source>
        <dbReference type="Pfam" id="PF17667"/>
    </source>
</evidence>
<reference evidence="3" key="1">
    <citation type="submission" date="2021-01" db="EMBL/GenBank/DDBJ databases">
        <authorList>
            <person name="Kaushik A."/>
        </authorList>
    </citation>
    <scope>NUCLEOTIDE SEQUENCE</scope>
    <source>
        <strain evidence="3">AG2-2IIIB</strain>
    </source>
</reference>
<protein>
    <recommendedName>
        <fullName evidence="2">Fungal-type protein kinase domain-containing protein</fullName>
    </recommendedName>
</protein>
<accession>A0A8H3B6F7</accession>
<feature type="compositionally biased region" description="Low complexity" evidence="1">
    <location>
        <begin position="301"/>
        <end position="319"/>
    </location>
</feature>
<sequence length="821" mass="91646">MQSDISATSCVYSFNTTSELTSSQEQVDSSIVADLATSECCDMETMLNVLLNYCRDLPPPPNTASITSTPQLLSTEKYPDGLPGASSEGTARPSAATPQYHGSPDPNSAGNPSGPATQPSENPTDPPTQPDLLQPCLQGALEHCKNAELQGFLDEFKKGKDKARYVPLANALNCGLSLSSTMQVPEIRGPSELKPLFVVSDPDWFHWRSVVQRNPDLALLSLSAVRQLYDKPHGDWNSLSKTDLDLPEEAKFEWPDALAPVEVKWNESPIQSERPKEYSTCLVPISHLSVDDERKDSTGDTSSNTTPASTTTSSSIPSSRRVQSPLSMGSSDNLAPESIPSSHSGRSLAKVSGQATKSRRPGSSKRTSEHLSSNNSHTQKKHKHAKATRSDVAIQSAGNGAEMLHYSKLWLWWYDPQGAIQTTGIDFIQNLPHLLVLLFALQRLTLVDWGFNPELDPSIALRHLPTKTDGKQKKSSKKKPSTPRIEPMSAEVDVNKELKIRYDVPMLDLLHDPFCLSGRSTKSFEVTDASDVKASDAKASPKRYVAKLYWPYMSRFKEEDLIKAARGVADDLGNHLPLVIGSRDIDPMGTFRIRQELGLKPTTSSSRALRMIIFERLIPITDLQGDKFLIASLCSVAQRSERCFGVLNDWDLSFWAGHGEFEADLTATIPYVAINLLYAWQEDSKSDRKYYFELESFFWCMILTFLAVKDRKLQPTPAVAGWLTGDISQSVKDRSDYLRRPRRFHVYEAWTAYRDMGFEISEWIHDRTLDLERKKGLDDDLVLLRCFLEMVSRKVADLEMPTSPKVEGLYCNSRSWFDVLN</sequence>
<feature type="compositionally biased region" description="Polar residues" evidence="1">
    <location>
        <begin position="320"/>
        <end position="345"/>
    </location>
</feature>
<dbReference type="Pfam" id="PF17667">
    <property type="entry name" value="Pkinase_fungal"/>
    <property type="match status" value="1"/>
</dbReference>
<feature type="compositionally biased region" description="Polar residues" evidence="1">
    <location>
        <begin position="105"/>
        <end position="123"/>
    </location>
</feature>
<gene>
    <name evidence="3" type="ORF">RDB_LOCUS83868</name>
</gene>
<dbReference type="EMBL" id="CAJMWT010002614">
    <property type="protein sequence ID" value="CAE6448471.1"/>
    <property type="molecule type" value="Genomic_DNA"/>
</dbReference>
<dbReference type="Proteomes" id="UP000663843">
    <property type="component" value="Unassembled WGS sequence"/>
</dbReference>
<organism evidence="3 4">
    <name type="scientific">Rhizoctonia solani</name>
    <dbReference type="NCBI Taxonomy" id="456999"/>
    <lineage>
        <taxon>Eukaryota</taxon>
        <taxon>Fungi</taxon>
        <taxon>Dikarya</taxon>
        <taxon>Basidiomycota</taxon>
        <taxon>Agaricomycotina</taxon>
        <taxon>Agaricomycetes</taxon>
        <taxon>Cantharellales</taxon>
        <taxon>Ceratobasidiaceae</taxon>
        <taxon>Rhizoctonia</taxon>
    </lineage>
</organism>
<feature type="compositionally biased region" description="Basic residues" evidence="1">
    <location>
        <begin position="378"/>
        <end position="387"/>
    </location>
</feature>
<feature type="domain" description="Fungal-type protein kinase" evidence="2">
    <location>
        <begin position="403"/>
        <end position="568"/>
    </location>
</feature>
<dbReference type="InterPro" id="IPR040976">
    <property type="entry name" value="Pkinase_fungal"/>
</dbReference>
<proteinExistence type="predicted"/>
<feature type="compositionally biased region" description="Basic and acidic residues" evidence="1">
    <location>
        <begin position="289"/>
        <end position="298"/>
    </location>
</feature>
<evidence type="ECO:0000256" key="1">
    <source>
        <dbReference type="SAM" id="MobiDB-lite"/>
    </source>
</evidence>